<accession>A0A9D8KFM7</accession>
<dbReference type="Pfam" id="PF03725">
    <property type="entry name" value="RNase_PH_C"/>
    <property type="match status" value="1"/>
</dbReference>
<dbReference type="EC" id="2.7.7.56" evidence="6"/>
<dbReference type="CDD" id="cd11362">
    <property type="entry name" value="RNase_PH_bact"/>
    <property type="match status" value="1"/>
</dbReference>
<evidence type="ECO:0000313" key="10">
    <source>
        <dbReference type="Proteomes" id="UP000809273"/>
    </source>
</evidence>
<dbReference type="InterPro" id="IPR027408">
    <property type="entry name" value="PNPase/RNase_PH_dom_sf"/>
</dbReference>
<dbReference type="GO" id="GO:0009022">
    <property type="term" value="F:tRNA nucleotidyltransferase activity"/>
    <property type="evidence" value="ECO:0007669"/>
    <property type="project" value="UniProtKB-UniRule"/>
</dbReference>
<dbReference type="InterPro" id="IPR002381">
    <property type="entry name" value="RNase_PH_bac-type"/>
</dbReference>
<dbReference type="GO" id="GO:0031125">
    <property type="term" value="P:rRNA 3'-end processing"/>
    <property type="evidence" value="ECO:0007669"/>
    <property type="project" value="UniProtKB-ARBA"/>
</dbReference>
<dbReference type="Pfam" id="PF01138">
    <property type="entry name" value="RNase_PH"/>
    <property type="match status" value="1"/>
</dbReference>
<dbReference type="InterPro" id="IPR036345">
    <property type="entry name" value="ExoRNase_PH_dom2_sf"/>
</dbReference>
<dbReference type="SUPFAM" id="SSF54211">
    <property type="entry name" value="Ribosomal protein S5 domain 2-like"/>
    <property type="match status" value="1"/>
</dbReference>
<comment type="subunit">
    <text evidence="6">Homohexameric ring arranged as a trimer of dimers.</text>
</comment>
<dbReference type="GO" id="GO:0000175">
    <property type="term" value="F:3'-5'-RNA exonuclease activity"/>
    <property type="evidence" value="ECO:0007669"/>
    <property type="project" value="UniProtKB-UniRule"/>
</dbReference>
<keyword evidence="6 9" id="KW-0808">Transferase</keyword>
<dbReference type="Gene3D" id="3.30.230.70">
    <property type="entry name" value="GHMP Kinase, N-terminal domain"/>
    <property type="match status" value="1"/>
</dbReference>
<dbReference type="PANTHER" id="PTHR11953">
    <property type="entry name" value="EXOSOME COMPLEX COMPONENT"/>
    <property type="match status" value="1"/>
</dbReference>
<evidence type="ECO:0000256" key="4">
    <source>
        <dbReference type="ARBA" id="ARBA00022694"/>
    </source>
</evidence>
<keyword evidence="6 9" id="KW-0548">Nucleotidyltransferase</keyword>
<protein>
    <recommendedName>
        <fullName evidence="6">Ribonuclease PH</fullName>
        <shortName evidence="6">RNase PH</shortName>
        <ecNumber evidence="6">2.7.7.56</ecNumber>
    </recommendedName>
    <alternativeName>
        <fullName evidence="6">tRNA nucleotidyltransferase</fullName>
    </alternativeName>
</protein>
<reference evidence="9" key="2">
    <citation type="submission" date="2021-01" db="EMBL/GenBank/DDBJ databases">
        <authorList>
            <person name="Hahn C.R."/>
            <person name="Youssef N.H."/>
            <person name="Elshahed M."/>
        </authorList>
    </citation>
    <scope>NUCLEOTIDE SEQUENCE</scope>
    <source>
        <strain evidence="9">Zod_Metabat.24</strain>
    </source>
</reference>
<evidence type="ECO:0000256" key="1">
    <source>
        <dbReference type="ARBA" id="ARBA00006678"/>
    </source>
</evidence>
<dbReference type="EMBL" id="JAFGIX010000069">
    <property type="protein sequence ID" value="MBN1574180.1"/>
    <property type="molecule type" value="Genomic_DNA"/>
</dbReference>
<dbReference type="SUPFAM" id="SSF55666">
    <property type="entry name" value="Ribonuclease PH domain 2-like"/>
    <property type="match status" value="1"/>
</dbReference>
<gene>
    <name evidence="6 9" type="primary">rph</name>
    <name evidence="9" type="ORF">JW984_13365</name>
</gene>
<comment type="similarity">
    <text evidence="1 6">Belongs to the RNase PH family.</text>
</comment>
<dbReference type="GO" id="GO:0016075">
    <property type="term" value="P:rRNA catabolic process"/>
    <property type="evidence" value="ECO:0007669"/>
    <property type="project" value="UniProtKB-UniRule"/>
</dbReference>
<keyword evidence="2 6" id="KW-0698">rRNA processing</keyword>
<reference evidence="9" key="1">
    <citation type="journal article" date="2021" name="Environ. Microbiol.">
        <title>Genomic characterization of three novel Desulfobacterota classes expand the metabolic and phylogenetic diversity of the phylum.</title>
        <authorList>
            <person name="Murphy C.L."/>
            <person name="Biggerstaff J."/>
            <person name="Eichhorn A."/>
            <person name="Ewing E."/>
            <person name="Shahan R."/>
            <person name="Soriano D."/>
            <person name="Stewart S."/>
            <person name="VanMol K."/>
            <person name="Walker R."/>
            <person name="Walters P."/>
            <person name="Elshahed M.S."/>
            <person name="Youssef N.H."/>
        </authorList>
    </citation>
    <scope>NUCLEOTIDE SEQUENCE</scope>
    <source>
        <strain evidence="9">Zod_Metabat.24</strain>
    </source>
</reference>
<evidence type="ECO:0000256" key="2">
    <source>
        <dbReference type="ARBA" id="ARBA00022552"/>
    </source>
</evidence>
<dbReference type="GO" id="GO:0008033">
    <property type="term" value="P:tRNA processing"/>
    <property type="evidence" value="ECO:0007669"/>
    <property type="project" value="UniProtKB-UniRule"/>
</dbReference>
<comment type="caution">
    <text evidence="9">The sequence shown here is derived from an EMBL/GenBank/DDBJ whole genome shotgun (WGS) entry which is preliminary data.</text>
</comment>
<dbReference type="GO" id="GO:0000049">
    <property type="term" value="F:tRNA binding"/>
    <property type="evidence" value="ECO:0007669"/>
    <property type="project" value="UniProtKB-UniRule"/>
</dbReference>
<dbReference type="AlphaFoldDB" id="A0A9D8KFM7"/>
<organism evidence="9 10">
    <name type="scientific">Candidatus Zymogenus saltonus</name>
    <dbReference type="NCBI Taxonomy" id="2844893"/>
    <lineage>
        <taxon>Bacteria</taxon>
        <taxon>Deltaproteobacteria</taxon>
        <taxon>Candidatus Zymogenia</taxon>
        <taxon>Candidatus Zymogeniales</taxon>
        <taxon>Candidatus Zymogenaceae</taxon>
        <taxon>Candidatus Zymogenus</taxon>
    </lineage>
</organism>
<dbReference type="NCBIfam" id="TIGR01966">
    <property type="entry name" value="RNasePH"/>
    <property type="match status" value="1"/>
</dbReference>
<evidence type="ECO:0000259" key="8">
    <source>
        <dbReference type="Pfam" id="PF03725"/>
    </source>
</evidence>
<comment type="function">
    <text evidence="6">Phosphorolytic 3'-5' exoribonuclease that plays an important role in tRNA 3'-end maturation. Removes nucleotide residues following the 3'-CCA terminus of tRNAs; can also add nucleotides to the ends of RNA molecules by using nucleoside diphosphates as substrates, but this may not be physiologically important. Probably plays a role in initiation of 16S rRNA degradation (leading to ribosome degradation) during starvation.</text>
</comment>
<dbReference type="InterPro" id="IPR001247">
    <property type="entry name" value="ExoRNase_PH_dom1"/>
</dbReference>
<evidence type="ECO:0000256" key="3">
    <source>
        <dbReference type="ARBA" id="ARBA00022555"/>
    </source>
</evidence>
<dbReference type="PANTHER" id="PTHR11953:SF0">
    <property type="entry name" value="EXOSOME COMPLEX COMPONENT RRP41"/>
    <property type="match status" value="1"/>
</dbReference>
<dbReference type="InterPro" id="IPR015847">
    <property type="entry name" value="ExoRNase_PH_dom2"/>
</dbReference>
<keyword evidence="3 6" id="KW-0820">tRNA-binding</keyword>
<feature type="binding site" evidence="6">
    <location>
        <begin position="124"/>
        <end position="126"/>
    </location>
    <ligand>
        <name>phosphate</name>
        <dbReference type="ChEBI" id="CHEBI:43474"/>
        <note>substrate</note>
    </ligand>
</feature>
<evidence type="ECO:0000259" key="7">
    <source>
        <dbReference type="Pfam" id="PF01138"/>
    </source>
</evidence>
<dbReference type="Proteomes" id="UP000809273">
    <property type="component" value="Unassembled WGS sequence"/>
</dbReference>
<dbReference type="InterPro" id="IPR020568">
    <property type="entry name" value="Ribosomal_Su5_D2-typ_SF"/>
</dbReference>
<dbReference type="InterPro" id="IPR050080">
    <property type="entry name" value="RNase_PH"/>
</dbReference>
<keyword evidence="4 6" id="KW-0819">tRNA processing</keyword>
<dbReference type="HAMAP" id="MF_00564">
    <property type="entry name" value="RNase_PH"/>
    <property type="match status" value="1"/>
</dbReference>
<evidence type="ECO:0000256" key="6">
    <source>
        <dbReference type="HAMAP-Rule" id="MF_00564"/>
    </source>
</evidence>
<dbReference type="FunFam" id="3.30.230.70:FF:000003">
    <property type="entry name" value="Ribonuclease PH"/>
    <property type="match status" value="1"/>
</dbReference>
<name>A0A9D8KFM7_9DELT</name>
<evidence type="ECO:0000256" key="5">
    <source>
        <dbReference type="ARBA" id="ARBA00022884"/>
    </source>
</evidence>
<sequence>MRADGRQPNVIRPISIVRNYISYAEGSALIEMGNTRIVTTASVEEKVPQFLKGKGGGWVTAEYGMLPRSTDIRMTRETTQGRAGGRTLEIQRLIGRALRAVVDLRALGERTIWIDCDVITADGGTRTASITGGFVALAEAIIKLKREGAIKRFPIKDYVAAVSTGVIDGKSMIDLDYKEDSRADVDMNFVMTGNGLFVEIQGTAEEHPFSKDLFDEMAGLAEEGIKTLIEKQREVLGGLLEKM</sequence>
<evidence type="ECO:0000313" key="9">
    <source>
        <dbReference type="EMBL" id="MBN1574180.1"/>
    </source>
</evidence>
<keyword evidence="5" id="KW-0694">RNA-binding</keyword>
<feature type="domain" description="Exoribonuclease phosphorolytic" evidence="7">
    <location>
        <begin position="11"/>
        <end position="142"/>
    </location>
</feature>
<feature type="domain" description="Exoribonuclease phosphorolytic" evidence="8">
    <location>
        <begin position="157"/>
        <end position="223"/>
    </location>
</feature>
<feature type="binding site" evidence="6">
    <location>
        <position position="86"/>
    </location>
    <ligand>
        <name>phosphate</name>
        <dbReference type="ChEBI" id="CHEBI:43474"/>
        <note>substrate</note>
    </ligand>
</feature>
<proteinExistence type="inferred from homology"/>
<comment type="catalytic activity">
    <reaction evidence="6">
        <text>tRNA(n+1) + phosphate = tRNA(n) + a ribonucleoside 5'-diphosphate</text>
        <dbReference type="Rhea" id="RHEA:10628"/>
        <dbReference type="Rhea" id="RHEA-COMP:17343"/>
        <dbReference type="Rhea" id="RHEA-COMP:17344"/>
        <dbReference type="ChEBI" id="CHEBI:43474"/>
        <dbReference type="ChEBI" id="CHEBI:57930"/>
        <dbReference type="ChEBI" id="CHEBI:173114"/>
        <dbReference type="EC" id="2.7.7.56"/>
    </reaction>
</comment>